<name>A0A6F8XRJ8_9ACTN</name>
<keyword evidence="2" id="KW-0812">Transmembrane</keyword>
<feature type="compositionally biased region" description="Polar residues" evidence="1">
    <location>
        <begin position="171"/>
        <end position="184"/>
    </location>
</feature>
<feature type="domain" description="SPW repeat-containing integral membrane" evidence="3">
    <location>
        <begin position="36"/>
        <end position="133"/>
    </location>
</feature>
<keyword evidence="5" id="KW-1185">Reference proteome</keyword>
<feature type="transmembrane region" description="Helical" evidence="2">
    <location>
        <begin position="91"/>
        <end position="109"/>
    </location>
</feature>
<keyword evidence="2" id="KW-1133">Transmembrane helix</keyword>
<keyword evidence="2" id="KW-0472">Membrane</keyword>
<protein>
    <recommendedName>
        <fullName evidence="3">SPW repeat-containing integral membrane domain-containing protein</fullName>
    </recommendedName>
</protein>
<dbReference type="EMBL" id="AP022870">
    <property type="protein sequence ID" value="BCB76371.1"/>
    <property type="molecule type" value="Genomic_DNA"/>
</dbReference>
<proteinExistence type="predicted"/>
<organism evidence="4 5">
    <name type="scientific">Phytohabitans flavus</name>
    <dbReference type="NCBI Taxonomy" id="1076124"/>
    <lineage>
        <taxon>Bacteria</taxon>
        <taxon>Bacillati</taxon>
        <taxon>Actinomycetota</taxon>
        <taxon>Actinomycetes</taxon>
        <taxon>Micromonosporales</taxon>
        <taxon>Micromonosporaceae</taxon>
    </lineage>
</organism>
<gene>
    <name evidence="4" type="ORF">Pflav_027810</name>
</gene>
<accession>A0A6F8XRJ8</accession>
<evidence type="ECO:0000313" key="4">
    <source>
        <dbReference type="EMBL" id="BCB76371.1"/>
    </source>
</evidence>
<dbReference type="AlphaFoldDB" id="A0A6F8XRJ8"/>
<dbReference type="Proteomes" id="UP000502508">
    <property type="component" value="Chromosome"/>
</dbReference>
<evidence type="ECO:0000259" key="3">
    <source>
        <dbReference type="Pfam" id="PF03779"/>
    </source>
</evidence>
<dbReference type="Pfam" id="PF03779">
    <property type="entry name" value="SPW"/>
    <property type="match status" value="1"/>
</dbReference>
<evidence type="ECO:0000256" key="2">
    <source>
        <dbReference type="SAM" id="Phobius"/>
    </source>
</evidence>
<dbReference type="InterPro" id="IPR005530">
    <property type="entry name" value="SPW"/>
</dbReference>
<feature type="compositionally biased region" description="Basic and acidic residues" evidence="1">
    <location>
        <begin position="189"/>
        <end position="199"/>
    </location>
</feature>
<reference evidence="4 5" key="2">
    <citation type="submission" date="2020-03" db="EMBL/GenBank/DDBJ databases">
        <authorList>
            <person name="Ichikawa N."/>
            <person name="Kimura A."/>
            <person name="Kitahashi Y."/>
            <person name="Uohara A."/>
        </authorList>
    </citation>
    <scope>NUCLEOTIDE SEQUENCE [LARGE SCALE GENOMIC DNA]</scope>
    <source>
        <strain evidence="4 5">NBRC 107702</strain>
    </source>
</reference>
<feature type="region of interest" description="Disordered" evidence="1">
    <location>
        <begin position="146"/>
        <end position="199"/>
    </location>
</feature>
<evidence type="ECO:0000313" key="5">
    <source>
        <dbReference type="Proteomes" id="UP000502508"/>
    </source>
</evidence>
<feature type="transmembrane region" description="Helical" evidence="2">
    <location>
        <begin position="33"/>
        <end position="53"/>
    </location>
</feature>
<reference evidence="4 5" key="1">
    <citation type="submission" date="2020-03" db="EMBL/GenBank/DDBJ databases">
        <title>Whole genome shotgun sequence of Phytohabitans flavus NBRC 107702.</title>
        <authorList>
            <person name="Komaki H."/>
            <person name="Tamura T."/>
        </authorList>
    </citation>
    <scope>NUCLEOTIDE SEQUENCE [LARGE SCALE GENOMIC DNA]</scope>
    <source>
        <strain evidence="4 5">NBRC 107702</strain>
    </source>
</reference>
<sequence length="199" mass="21472">MASMSRYDTGMQDHPDVAEMRDRYERMTDSSPASIVDGLVLLAGAWLAISPWVVHFDTTTPDLRISNLILGLIVAAIGLGLTIVPRRIFRLSWAVFVIGAWVVVSPWVIQQSSVPVGNWLNNVITGGVTALLGIAAAVMMAASRLQSRPQTSGRRYEGAPRSQAGPRYESAQRTSEAGQPTAAGQRSEAGQRAEAGQRR</sequence>
<dbReference type="KEGG" id="pfla:Pflav_027810"/>
<feature type="transmembrane region" description="Helical" evidence="2">
    <location>
        <begin position="65"/>
        <end position="84"/>
    </location>
</feature>
<evidence type="ECO:0000256" key="1">
    <source>
        <dbReference type="SAM" id="MobiDB-lite"/>
    </source>
</evidence>
<feature type="transmembrane region" description="Helical" evidence="2">
    <location>
        <begin position="124"/>
        <end position="145"/>
    </location>
</feature>